<evidence type="ECO:0000256" key="7">
    <source>
        <dbReference type="ARBA" id="ARBA00023136"/>
    </source>
</evidence>
<dbReference type="GO" id="GO:0015697">
    <property type="term" value="P:quaternary ammonium group transport"/>
    <property type="evidence" value="ECO:0007669"/>
    <property type="project" value="UniProtKB-ARBA"/>
</dbReference>
<dbReference type="SUPFAM" id="SSF50331">
    <property type="entry name" value="MOP-like"/>
    <property type="match status" value="1"/>
</dbReference>
<dbReference type="GO" id="GO:0005524">
    <property type="term" value="F:ATP binding"/>
    <property type="evidence" value="ECO:0007669"/>
    <property type="project" value="UniProtKB-KW"/>
</dbReference>
<protein>
    <submittedName>
        <fullName evidence="9">ABC-type Fe3+/spermidine/putrescine transport system ATPase subunit</fullName>
    </submittedName>
</protein>
<comment type="caution">
    <text evidence="9">The sequence shown here is derived from an EMBL/GenBank/DDBJ whole genome shotgun (WGS) entry which is preliminary data.</text>
</comment>
<dbReference type="InterPro" id="IPR050093">
    <property type="entry name" value="ABC_SmlMolc_Importer"/>
</dbReference>
<evidence type="ECO:0000313" key="9">
    <source>
        <dbReference type="EMBL" id="MBB6212206.1"/>
    </source>
</evidence>
<dbReference type="SMART" id="SM00382">
    <property type="entry name" value="AAA"/>
    <property type="match status" value="1"/>
</dbReference>
<dbReference type="InterPro" id="IPR003593">
    <property type="entry name" value="AAA+_ATPase"/>
</dbReference>
<evidence type="ECO:0000256" key="2">
    <source>
        <dbReference type="ARBA" id="ARBA00022475"/>
    </source>
</evidence>
<evidence type="ECO:0000259" key="8">
    <source>
        <dbReference type="PROSITE" id="PS50893"/>
    </source>
</evidence>
<accession>A0A7X0DNK7</accession>
<gene>
    <name evidence="9" type="ORF">FHS48_003655</name>
</gene>
<keyword evidence="1" id="KW-0813">Transport</keyword>
<reference evidence="9 10" key="1">
    <citation type="submission" date="2020-08" db="EMBL/GenBank/DDBJ databases">
        <title>Genomic Encyclopedia of Type Strains, Phase IV (KMG-IV): sequencing the most valuable type-strain genomes for metagenomic binning, comparative biology and taxonomic classification.</title>
        <authorList>
            <person name="Goeker M."/>
        </authorList>
    </citation>
    <scope>NUCLEOTIDE SEQUENCE [LARGE SCALE GENOMIC DNA]</scope>
    <source>
        <strain evidence="9 10">DSM 11590</strain>
    </source>
</reference>
<dbReference type="InterPro" id="IPR027417">
    <property type="entry name" value="P-loop_NTPase"/>
</dbReference>
<keyword evidence="2" id="KW-1003">Cell membrane</keyword>
<dbReference type="PROSITE" id="PS00211">
    <property type="entry name" value="ABC_TRANSPORTER_1"/>
    <property type="match status" value="1"/>
</dbReference>
<dbReference type="FunFam" id="3.40.50.300:FF:000425">
    <property type="entry name" value="Probable ABC transporter, ATP-binding subunit"/>
    <property type="match status" value="1"/>
</dbReference>
<name>A0A7X0DNK7_NOVIT</name>
<dbReference type="InterPro" id="IPR008995">
    <property type="entry name" value="Mo/tungstate-bd_C_term_dom"/>
</dbReference>
<keyword evidence="4" id="KW-0547">Nucleotide-binding</keyword>
<dbReference type="SUPFAM" id="SSF52540">
    <property type="entry name" value="P-loop containing nucleoside triphosphate hydrolases"/>
    <property type="match status" value="1"/>
</dbReference>
<dbReference type="InterPro" id="IPR013611">
    <property type="entry name" value="Transp-assoc_OB_typ2"/>
</dbReference>
<evidence type="ECO:0000256" key="5">
    <source>
        <dbReference type="ARBA" id="ARBA00022840"/>
    </source>
</evidence>
<dbReference type="AlphaFoldDB" id="A0A7X0DNK7"/>
<evidence type="ECO:0000256" key="3">
    <source>
        <dbReference type="ARBA" id="ARBA00022519"/>
    </source>
</evidence>
<keyword evidence="7" id="KW-0472">Membrane</keyword>
<keyword evidence="10" id="KW-1185">Reference proteome</keyword>
<keyword evidence="6" id="KW-1278">Translocase</keyword>
<dbReference type="Pfam" id="PF00005">
    <property type="entry name" value="ABC_tran"/>
    <property type="match status" value="1"/>
</dbReference>
<proteinExistence type="predicted"/>
<dbReference type="Proteomes" id="UP000544872">
    <property type="component" value="Unassembled WGS sequence"/>
</dbReference>
<dbReference type="PANTHER" id="PTHR42781:SF1">
    <property type="entry name" value="THIAMINE IMPORT ATP-BINDING PROTEIN THIQ"/>
    <property type="match status" value="1"/>
</dbReference>
<dbReference type="Gene3D" id="3.40.50.300">
    <property type="entry name" value="P-loop containing nucleotide triphosphate hydrolases"/>
    <property type="match status" value="1"/>
</dbReference>
<dbReference type="InterPro" id="IPR003439">
    <property type="entry name" value="ABC_transporter-like_ATP-bd"/>
</dbReference>
<dbReference type="PROSITE" id="PS50893">
    <property type="entry name" value="ABC_TRANSPORTER_2"/>
    <property type="match status" value="1"/>
</dbReference>
<evidence type="ECO:0000256" key="1">
    <source>
        <dbReference type="ARBA" id="ARBA00022448"/>
    </source>
</evidence>
<evidence type="ECO:0000256" key="4">
    <source>
        <dbReference type="ARBA" id="ARBA00022741"/>
    </source>
</evidence>
<evidence type="ECO:0000256" key="6">
    <source>
        <dbReference type="ARBA" id="ARBA00022967"/>
    </source>
</evidence>
<keyword evidence="3" id="KW-0997">Cell inner membrane</keyword>
<dbReference type="PANTHER" id="PTHR42781">
    <property type="entry name" value="SPERMIDINE/PUTRESCINE IMPORT ATP-BINDING PROTEIN POTA"/>
    <property type="match status" value="1"/>
</dbReference>
<feature type="domain" description="ABC transporter" evidence="8">
    <location>
        <begin position="13"/>
        <end position="243"/>
    </location>
</feature>
<dbReference type="EMBL" id="JACIIX010000018">
    <property type="protein sequence ID" value="MBB6212206.1"/>
    <property type="molecule type" value="Genomic_DNA"/>
</dbReference>
<dbReference type="Pfam" id="PF08402">
    <property type="entry name" value="TOBE_2"/>
    <property type="match status" value="1"/>
</dbReference>
<dbReference type="GO" id="GO:0022857">
    <property type="term" value="F:transmembrane transporter activity"/>
    <property type="evidence" value="ECO:0007669"/>
    <property type="project" value="InterPro"/>
</dbReference>
<dbReference type="InterPro" id="IPR017871">
    <property type="entry name" value="ABC_transporter-like_CS"/>
</dbReference>
<dbReference type="GO" id="GO:0016887">
    <property type="term" value="F:ATP hydrolysis activity"/>
    <property type="evidence" value="ECO:0007669"/>
    <property type="project" value="InterPro"/>
</dbReference>
<sequence length="386" mass="41235">MTQKGFTMKGVSIEIADLSVSYGGTQVLTGIDLSIAPGEFIALLGPSGCGKTTLLRTLAGFVPAAAGEVRVDGQDVTGLPPEKRGMAMMFQSYALWPHMTVAENISFPLRIRRQPKAMVTAQVQRMLTLVGLDGFADRNVTRLSGGQRQRVALARALAVDPPVLLLDEPLSNLDARIRLSMRHEVKSLQKQLGLTAILVTHDREEAMAMADRVVILDHGTVAQAGTPEEIYHRPVSPYVAAFMGAENTCAVSLRHEGDRIALSGQQIRGTADLPVRAVNSRVRQDGPAAVFFRGDAARIAVPGETGSGDRDGHLTLSGRVSLHSYLGNVYRHTVDIGGSPFLVDHPVRMDVGVAVDVCVPAAALHIFERTGSAAATPAGEQFAQTH</sequence>
<organism evidence="9 10">
    <name type="scientific">Novispirillum itersonii</name>
    <name type="common">Aquaspirillum itersonii</name>
    <dbReference type="NCBI Taxonomy" id="189"/>
    <lineage>
        <taxon>Bacteria</taxon>
        <taxon>Pseudomonadati</taxon>
        <taxon>Pseudomonadota</taxon>
        <taxon>Alphaproteobacteria</taxon>
        <taxon>Rhodospirillales</taxon>
        <taxon>Novispirillaceae</taxon>
        <taxon>Novispirillum</taxon>
    </lineage>
</organism>
<evidence type="ECO:0000313" key="10">
    <source>
        <dbReference type="Proteomes" id="UP000544872"/>
    </source>
</evidence>
<dbReference type="GO" id="GO:0043190">
    <property type="term" value="C:ATP-binding cassette (ABC) transporter complex"/>
    <property type="evidence" value="ECO:0007669"/>
    <property type="project" value="InterPro"/>
</dbReference>
<keyword evidence="5" id="KW-0067">ATP-binding</keyword>